<evidence type="ECO:0000313" key="9">
    <source>
        <dbReference type="Proteomes" id="UP000214720"/>
    </source>
</evidence>
<reference evidence="9" key="1">
    <citation type="submission" date="2017-01" db="EMBL/GenBank/DDBJ databases">
        <title>Genome Analysis of Deinococcus marmoris KOPRI26562.</title>
        <authorList>
            <person name="Kim J.H."/>
            <person name="Oh H.-M."/>
        </authorList>
    </citation>
    <scope>NUCLEOTIDE SEQUENCE [LARGE SCALE GENOMIC DNA]</scope>
    <source>
        <strain evidence="9">PAMC 26633</strain>
    </source>
</reference>
<dbReference type="SUPFAM" id="SSF56024">
    <property type="entry name" value="Phospholipase D/nuclease"/>
    <property type="match status" value="1"/>
</dbReference>
<keyword evidence="4" id="KW-0378">Hydrolase</keyword>
<keyword evidence="8" id="KW-0540">Nuclease</keyword>
<dbReference type="GO" id="GO:0004630">
    <property type="term" value="F:phospholipase D activity"/>
    <property type="evidence" value="ECO:0007669"/>
    <property type="project" value="UniProtKB-EC"/>
</dbReference>
<dbReference type="GO" id="GO:0006793">
    <property type="term" value="P:phosphorus metabolic process"/>
    <property type="evidence" value="ECO:0007669"/>
    <property type="project" value="UniProtKB-ARBA"/>
</dbReference>
<protein>
    <recommendedName>
        <fullName evidence="3">phospholipase D</fullName>
        <ecNumber evidence="3">3.1.4.4</ecNumber>
    </recommendedName>
</protein>
<evidence type="ECO:0000256" key="1">
    <source>
        <dbReference type="ARBA" id="ARBA00000798"/>
    </source>
</evidence>
<dbReference type="GO" id="GO:0016891">
    <property type="term" value="F:RNA endonuclease activity producing 5'-phosphomonoesters, hydrolytic mechanism"/>
    <property type="evidence" value="ECO:0007669"/>
    <property type="project" value="TreeGrafter"/>
</dbReference>
<dbReference type="PROSITE" id="PS50035">
    <property type="entry name" value="PLD"/>
    <property type="match status" value="1"/>
</dbReference>
<dbReference type="RefSeq" id="WP_256982660.1">
    <property type="nucleotide sequence ID" value="NZ_MTHB01000081.1"/>
</dbReference>
<dbReference type="EMBL" id="MTHB01000081">
    <property type="protein sequence ID" value="OXC78021.1"/>
    <property type="molecule type" value="Genomic_DNA"/>
</dbReference>
<evidence type="ECO:0000313" key="8">
    <source>
        <dbReference type="EMBL" id="OXC78021.1"/>
    </source>
</evidence>
<sequence length="163" mass="17971">MALSIGPVSAATVQVGFSPEGSAQALVLDVIRTARHDIRMMGYDFTAPDIARALIDAHKRGVDVKVVLDARSNEGRANVAAMNILVNGGVELRTIDRYKIQHDKIVITDEQTVETGSFNFTSSAERANSENAVVIWNFPDVAASFLHHWQSRWDQGQPYRASY</sequence>
<dbReference type="InterPro" id="IPR001736">
    <property type="entry name" value="PLipase_D/transphosphatidylase"/>
</dbReference>
<comment type="caution">
    <text evidence="8">The sequence shown here is derived from an EMBL/GenBank/DDBJ whole genome shotgun (WGS) entry which is preliminary data.</text>
</comment>
<dbReference type="PANTHER" id="PTHR43856">
    <property type="entry name" value="CARDIOLIPIN HYDROLASE"/>
    <property type="match status" value="1"/>
</dbReference>
<evidence type="ECO:0000256" key="2">
    <source>
        <dbReference type="ARBA" id="ARBA00008664"/>
    </source>
</evidence>
<dbReference type="Proteomes" id="UP000214720">
    <property type="component" value="Unassembled WGS sequence"/>
</dbReference>
<evidence type="ECO:0000256" key="3">
    <source>
        <dbReference type="ARBA" id="ARBA00012027"/>
    </source>
</evidence>
<dbReference type="EC" id="3.1.4.4" evidence="3"/>
<dbReference type="CDD" id="cd09170">
    <property type="entry name" value="PLDc_Nuc"/>
    <property type="match status" value="1"/>
</dbReference>
<accession>A0A226X3P0</accession>
<dbReference type="PANTHER" id="PTHR43856:SF1">
    <property type="entry name" value="MITOCHONDRIAL CARDIOLIPIN HYDROLASE"/>
    <property type="match status" value="1"/>
</dbReference>
<gene>
    <name evidence="8" type="ORF">BSU04_13930</name>
</gene>
<organism evidence="8 9">
    <name type="scientific">Caballeronia sordidicola</name>
    <name type="common">Burkholderia sordidicola</name>
    <dbReference type="NCBI Taxonomy" id="196367"/>
    <lineage>
        <taxon>Bacteria</taxon>
        <taxon>Pseudomonadati</taxon>
        <taxon>Pseudomonadota</taxon>
        <taxon>Betaproteobacteria</taxon>
        <taxon>Burkholderiales</taxon>
        <taxon>Burkholderiaceae</taxon>
        <taxon>Caballeronia</taxon>
    </lineage>
</organism>
<dbReference type="InterPro" id="IPR051406">
    <property type="entry name" value="PLD_domain"/>
</dbReference>
<dbReference type="Gene3D" id="3.30.870.10">
    <property type="entry name" value="Endonuclease Chain A"/>
    <property type="match status" value="1"/>
</dbReference>
<dbReference type="AlphaFoldDB" id="A0A226X3P0"/>
<evidence type="ECO:0000256" key="6">
    <source>
        <dbReference type="ARBA" id="ARBA00023098"/>
    </source>
</evidence>
<evidence type="ECO:0000256" key="4">
    <source>
        <dbReference type="ARBA" id="ARBA00022801"/>
    </source>
</evidence>
<dbReference type="InterPro" id="IPR025202">
    <property type="entry name" value="PLD-like_dom"/>
</dbReference>
<dbReference type="Pfam" id="PF13091">
    <property type="entry name" value="PLDc_2"/>
    <property type="match status" value="1"/>
</dbReference>
<dbReference type="GO" id="GO:0016042">
    <property type="term" value="P:lipid catabolic process"/>
    <property type="evidence" value="ECO:0007669"/>
    <property type="project" value="UniProtKB-KW"/>
</dbReference>
<name>A0A226X3P0_CABSO</name>
<feature type="domain" description="PLD phosphodiesterase" evidence="7">
    <location>
        <begin position="97"/>
        <end position="124"/>
    </location>
</feature>
<comment type="similarity">
    <text evidence="2">Belongs to the phospholipase D family.</text>
</comment>
<evidence type="ECO:0000259" key="7">
    <source>
        <dbReference type="PROSITE" id="PS50035"/>
    </source>
</evidence>
<evidence type="ECO:0000256" key="5">
    <source>
        <dbReference type="ARBA" id="ARBA00022963"/>
    </source>
</evidence>
<keyword evidence="6" id="KW-0443">Lipid metabolism</keyword>
<proteinExistence type="inferred from homology"/>
<comment type="catalytic activity">
    <reaction evidence="1">
        <text>a 1,2-diacyl-sn-glycero-3-phosphocholine + H2O = a 1,2-diacyl-sn-glycero-3-phosphate + choline + H(+)</text>
        <dbReference type="Rhea" id="RHEA:14445"/>
        <dbReference type="ChEBI" id="CHEBI:15354"/>
        <dbReference type="ChEBI" id="CHEBI:15377"/>
        <dbReference type="ChEBI" id="CHEBI:15378"/>
        <dbReference type="ChEBI" id="CHEBI:57643"/>
        <dbReference type="ChEBI" id="CHEBI:58608"/>
        <dbReference type="EC" id="3.1.4.4"/>
    </reaction>
</comment>
<keyword evidence="5" id="KW-0442">Lipid degradation</keyword>
<keyword evidence="8" id="KW-0255">Endonuclease</keyword>